<dbReference type="Proteomes" id="UP001259982">
    <property type="component" value="Unassembled WGS sequence"/>
</dbReference>
<accession>A0ABU3B5W3</accession>
<comment type="similarity">
    <text evidence="1">Belongs to the sigma-70 factor family. ECF subfamily.</text>
</comment>
<keyword evidence="4" id="KW-0804">Transcription</keyword>
<evidence type="ECO:0000256" key="3">
    <source>
        <dbReference type="ARBA" id="ARBA00023082"/>
    </source>
</evidence>
<protein>
    <submittedName>
        <fullName evidence="7">RNA polymerase sigma factor</fullName>
    </submittedName>
</protein>
<comment type="caution">
    <text evidence="7">The sequence shown here is derived from an EMBL/GenBank/DDBJ whole genome shotgun (WGS) entry which is preliminary data.</text>
</comment>
<keyword evidence="3" id="KW-0731">Sigma factor</keyword>
<reference evidence="7 8" key="1">
    <citation type="submission" date="2023-09" db="EMBL/GenBank/DDBJ databases">
        <authorList>
            <person name="Rey-Velasco X."/>
        </authorList>
    </citation>
    <scope>NUCLEOTIDE SEQUENCE [LARGE SCALE GENOMIC DNA]</scope>
    <source>
        <strain evidence="7 8">P385</strain>
    </source>
</reference>
<dbReference type="RefSeq" id="WP_311657758.1">
    <property type="nucleotide sequence ID" value="NZ_JAVRHY010000003.1"/>
</dbReference>
<name>A0ABU3B5W3_9GAMM</name>
<dbReference type="InterPro" id="IPR053866">
    <property type="entry name" value="PhyR_sigma2"/>
</dbReference>
<feature type="domain" description="RNA polymerase sigma factor 70 region 4 type 2" evidence="5">
    <location>
        <begin position="99"/>
        <end position="151"/>
    </location>
</feature>
<proteinExistence type="inferred from homology"/>
<dbReference type="InterPro" id="IPR013324">
    <property type="entry name" value="RNA_pol_sigma_r3/r4-like"/>
</dbReference>
<evidence type="ECO:0000256" key="1">
    <source>
        <dbReference type="ARBA" id="ARBA00010641"/>
    </source>
</evidence>
<gene>
    <name evidence="7" type="ORF">RM531_05105</name>
</gene>
<dbReference type="Gene3D" id="1.10.1740.10">
    <property type="match status" value="1"/>
</dbReference>
<keyword evidence="8" id="KW-1185">Reference proteome</keyword>
<organism evidence="7 8">
    <name type="scientific">Spectribacter acetivorans</name>
    <dbReference type="NCBI Taxonomy" id="3075603"/>
    <lineage>
        <taxon>Bacteria</taxon>
        <taxon>Pseudomonadati</taxon>
        <taxon>Pseudomonadota</taxon>
        <taxon>Gammaproteobacteria</taxon>
        <taxon>Salinisphaerales</taxon>
        <taxon>Salinisphaeraceae</taxon>
        <taxon>Spectribacter</taxon>
    </lineage>
</organism>
<feature type="domain" description="PhyR sigma2" evidence="6">
    <location>
        <begin position="7"/>
        <end position="60"/>
    </location>
</feature>
<dbReference type="Gene3D" id="1.10.10.10">
    <property type="entry name" value="Winged helix-like DNA-binding domain superfamily/Winged helix DNA-binding domain"/>
    <property type="match status" value="1"/>
</dbReference>
<dbReference type="InterPro" id="IPR013325">
    <property type="entry name" value="RNA_pol_sigma_r2"/>
</dbReference>
<dbReference type="SUPFAM" id="SSF88659">
    <property type="entry name" value="Sigma3 and sigma4 domains of RNA polymerase sigma factors"/>
    <property type="match status" value="1"/>
</dbReference>
<evidence type="ECO:0000256" key="4">
    <source>
        <dbReference type="ARBA" id="ARBA00023163"/>
    </source>
</evidence>
<dbReference type="PANTHER" id="PTHR43133:SF25">
    <property type="entry name" value="RNA POLYMERASE SIGMA FACTOR RFAY-RELATED"/>
    <property type="match status" value="1"/>
</dbReference>
<dbReference type="EMBL" id="JAVRHY010000003">
    <property type="protein sequence ID" value="MDT0617841.1"/>
    <property type="molecule type" value="Genomic_DNA"/>
</dbReference>
<dbReference type="SUPFAM" id="SSF88946">
    <property type="entry name" value="Sigma2 domain of RNA polymerase sigma factors"/>
    <property type="match status" value="1"/>
</dbReference>
<evidence type="ECO:0000259" key="6">
    <source>
        <dbReference type="Pfam" id="PF22029"/>
    </source>
</evidence>
<keyword evidence="2" id="KW-0805">Transcription regulation</keyword>
<dbReference type="Pfam" id="PF22029">
    <property type="entry name" value="PhyR_sigma2"/>
    <property type="match status" value="1"/>
</dbReference>
<dbReference type="InterPro" id="IPR013249">
    <property type="entry name" value="RNA_pol_sigma70_r4_t2"/>
</dbReference>
<dbReference type="Pfam" id="PF08281">
    <property type="entry name" value="Sigma70_r4_2"/>
    <property type="match status" value="1"/>
</dbReference>
<dbReference type="InterPro" id="IPR014284">
    <property type="entry name" value="RNA_pol_sigma-70_dom"/>
</dbReference>
<dbReference type="InterPro" id="IPR039425">
    <property type="entry name" value="RNA_pol_sigma-70-like"/>
</dbReference>
<sequence>MTFEQRLATEIPHLRRYARGLCGDPSAADDLVQDCLERAMRKGHLWQPIGRLRSWLFKLLYRLYLNSRQTATARRESTHPDPARDQQVWPTGEMDVRCRQVLALVDRLPAPQRDALLLMALEQPSYRDAARILGIRVGTLRSRLARGREALRDMQDQREAPRALRRVK</sequence>
<evidence type="ECO:0000313" key="7">
    <source>
        <dbReference type="EMBL" id="MDT0617841.1"/>
    </source>
</evidence>
<evidence type="ECO:0000259" key="5">
    <source>
        <dbReference type="Pfam" id="PF08281"/>
    </source>
</evidence>
<dbReference type="PANTHER" id="PTHR43133">
    <property type="entry name" value="RNA POLYMERASE ECF-TYPE SIGMA FACTO"/>
    <property type="match status" value="1"/>
</dbReference>
<evidence type="ECO:0000256" key="2">
    <source>
        <dbReference type="ARBA" id="ARBA00023015"/>
    </source>
</evidence>
<evidence type="ECO:0000313" key="8">
    <source>
        <dbReference type="Proteomes" id="UP001259982"/>
    </source>
</evidence>
<dbReference type="InterPro" id="IPR036388">
    <property type="entry name" value="WH-like_DNA-bd_sf"/>
</dbReference>
<dbReference type="NCBIfam" id="TIGR02937">
    <property type="entry name" value="sigma70-ECF"/>
    <property type="match status" value="1"/>
</dbReference>